<feature type="transmembrane region" description="Helical" evidence="2">
    <location>
        <begin position="80"/>
        <end position="98"/>
    </location>
</feature>
<gene>
    <name evidence="3" type="ORF">SAMN04489812_6068</name>
</gene>
<accession>A0A1H2AMP8</accession>
<name>A0A1H2AMP8_9ACTN</name>
<organism evidence="3 4">
    <name type="scientific">Microlunatus soli</name>
    <dbReference type="NCBI Taxonomy" id="630515"/>
    <lineage>
        <taxon>Bacteria</taxon>
        <taxon>Bacillati</taxon>
        <taxon>Actinomycetota</taxon>
        <taxon>Actinomycetes</taxon>
        <taxon>Propionibacteriales</taxon>
        <taxon>Propionibacteriaceae</taxon>
        <taxon>Microlunatus</taxon>
    </lineage>
</organism>
<dbReference type="OrthoDB" id="9812056at2"/>
<sequence length="110" mass="11516">MIPILGLIAGIVVGLLLEPSVPAFLQPYLPIAIVAAMDAIFGAFRAYLEGTFTDKVFVVSFISNVLIAAAIVYVGDQIGVGSQLSTGVVVVLGIRIFTNAAAIRRALFHA</sequence>
<keyword evidence="4" id="KW-1185">Reference proteome</keyword>
<dbReference type="InterPro" id="IPR009709">
    <property type="entry name" value="DUF1290"/>
</dbReference>
<dbReference type="STRING" id="630515.SAMN04489812_6068"/>
<evidence type="ECO:0000313" key="4">
    <source>
        <dbReference type="Proteomes" id="UP000199103"/>
    </source>
</evidence>
<dbReference type="AlphaFoldDB" id="A0A1H2AMP8"/>
<dbReference type="EMBL" id="LT629772">
    <property type="protein sequence ID" value="SDT47203.1"/>
    <property type="molecule type" value="Genomic_DNA"/>
</dbReference>
<keyword evidence="2" id="KW-1133">Transmembrane helix</keyword>
<keyword evidence="1" id="KW-1003">Cell membrane</keyword>
<comment type="subcellular location">
    <subcellularLocation>
        <location evidence="1">Cell membrane</location>
        <topology evidence="1">Multi-pass membrane protein</topology>
    </subcellularLocation>
</comment>
<protein>
    <submittedName>
        <fullName evidence="3">Small basic protein</fullName>
    </submittedName>
</protein>
<feature type="transmembrane region" description="Helical" evidence="2">
    <location>
        <begin position="55"/>
        <end position="74"/>
    </location>
</feature>
<keyword evidence="1 2" id="KW-0472">Membrane</keyword>
<evidence type="ECO:0000313" key="3">
    <source>
        <dbReference type="EMBL" id="SDT47203.1"/>
    </source>
</evidence>
<dbReference type="PIRSF" id="PIRSF018579">
    <property type="entry name" value="Sbp"/>
    <property type="match status" value="1"/>
</dbReference>
<dbReference type="RefSeq" id="WP_091531238.1">
    <property type="nucleotide sequence ID" value="NZ_LT629772.1"/>
</dbReference>
<reference evidence="3 4" key="1">
    <citation type="submission" date="2016-10" db="EMBL/GenBank/DDBJ databases">
        <authorList>
            <person name="de Groot N.N."/>
        </authorList>
    </citation>
    <scope>NUCLEOTIDE SEQUENCE [LARGE SCALE GENOMIC DNA]</scope>
    <source>
        <strain evidence="3 4">DSM 21800</strain>
    </source>
</reference>
<comment type="similarity">
    <text evidence="1">Belongs to the sbp family.</text>
</comment>
<dbReference type="GO" id="GO:0005886">
    <property type="term" value="C:plasma membrane"/>
    <property type="evidence" value="ECO:0007669"/>
    <property type="project" value="UniProtKB-SubCell"/>
</dbReference>
<feature type="transmembrane region" description="Helical" evidence="2">
    <location>
        <begin position="29"/>
        <end position="48"/>
    </location>
</feature>
<dbReference type="Pfam" id="PF06947">
    <property type="entry name" value="DUF1290"/>
    <property type="match status" value="1"/>
</dbReference>
<dbReference type="Proteomes" id="UP000199103">
    <property type="component" value="Chromosome I"/>
</dbReference>
<evidence type="ECO:0000256" key="2">
    <source>
        <dbReference type="SAM" id="Phobius"/>
    </source>
</evidence>
<evidence type="ECO:0000256" key="1">
    <source>
        <dbReference type="PIRNR" id="PIRNR018579"/>
    </source>
</evidence>
<proteinExistence type="inferred from homology"/>
<keyword evidence="1 2" id="KW-0812">Transmembrane</keyword>